<keyword evidence="3 6" id="KW-0963">Cytoplasm</keyword>
<dbReference type="SUPFAM" id="SSF52313">
    <property type="entry name" value="Ribosomal protein S2"/>
    <property type="match status" value="1"/>
</dbReference>
<comment type="subcellular location">
    <subcellularLocation>
        <location evidence="1 6">Cytoplasm</location>
    </subcellularLocation>
</comment>
<dbReference type="InterPro" id="IPR023591">
    <property type="entry name" value="Ribosomal_uS2_flav_dom_sf"/>
</dbReference>
<dbReference type="GO" id="GO:0003735">
    <property type="term" value="F:structural constituent of ribosome"/>
    <property type="evidence" value="ECO:0007669"/>
    <property type="project" value="UniProtKB-UniRule"/>
</dbReference>
<evidence type="ECO:0000256" key="3">
    <source>
        <dbReference type="ARBA" id="ARBA00022490"/>
    </source>
</evidence>
<dbReference type="EMBL" id="CDMZ01005031">
    <property type="protein sequence ID" value="CEM51727.1"/>
    <property type="molecule type" value="Genomic_DNA"/>
</dbReference>
<gene>
    <name evidence="9" type="ORF">Cvel_10808</name>
</gene>
<dbReference type="InterPro" id="IPR027498">
    <property type="entry name" value="Ribosomal_uS2_euk"/>
</dbReference>
<comment type="similarity">
    <text evidence="2 6 7">Belongs to the universal ribosomal protein uS2 family.</text>
</comment>
<feature type="region of interest" description="Disordered" evidence="8">
    <location>
        <begin position="209"/>
        <end position="276"/>
    </location>
</feature>
<evidence type="ECO:0000256" key="2">
    <source>
        <dbReference type="ARBA" id="ARBA00006242"/>
    </source>
</evidence>
<evidence type="ECO:0000256" key="8">
    <source>
        <dbReference type="SAM" id="MobiDB-lite"/>
    </source>
</evidence>
<dbReference type="InterPro" id="IPR005707">
    <property type="entry name" value="Ribosomal_uS2_euk/arc"/>
</dbReference>
<dbReference type="CDD" id="cd01425">
    <property type="entry name" value="RPS2"/>
    <property type="match status" value="1"/>
</dbReference>
<feature type="compositionally biased region" description="Low complexity" evidence="8">
    <location>
        <begin position="239"/>
        <end position="250"/>
    </location>
</feature>
<dbReference type="PANTHER" id="PTHR11489">
    <property type="entry name" value="40S RIBOSOMAL PROTEIN SA"/>
    <property type="match status" value="1"/>
</dbReference>
<comment type="subunit">
    <text evidence="6">Component of the small ribosomal subunit. Mature ribosomes consist of a small (40S) and a large (60S) subunit. The 40S subunit contains about 33 different proteins and 1 molecule of RNA (18S). The 60S subunit contains about 49 different proteins and 3 molecules of RNA (25S, 5.8S and 5S). Interacts with ribosomal protein S21.</text>
</comment>
<evidence type="ECO:0000256" key="5">
    <source>
        <dbReference type="ARBA" id="ARBA00023274"/>
    </source>
</evidence>
<accession>A0A0G4I478</accession>
<sequence length="276" mass="30365">MAADLSQKQEDIQKLLVTKAHLGTKNLDHRMARYVFKRNPIDGVNIINLGKTWEKLKVAAQIIAAIENPADVLVISARPYGTRAALKFCQYTGAQSNTGRWTPGALTNQITQQFMEPRLLIVTDPRTDQQAVKESAYANIPVIALCDTDSPLEFVDVAIPCNNKGRESIAMIYWLLAREVMYLRNVMPRSQKWDVLVDMFFYRDPEEVMKKDEEEEEEVAPHTAEAPAEQAEEWGAQPAGGEWTAGAEGAPAGGDDWGSGGGGNWGADNAGGGDSW</sequence>
<evidence type="ECO:0000313" key="9">
    <source>
        <dbReference type="EMBL" id="CEM51727.1"/>
    </source>
</evidence>
<dbReference type="NCBIfam" id="TIGR01012">
    <property type="entry name" value="uS2_euk_arch"/>
    <property type="match status" value="1"/>
</dbReference>
<dbReference type="PhylomeDB" id="A0A0G4I478"/>
<name>A0A0G4I478_9ALVE</name>
<comment type="function">
    <text evidence="6">Required for the assembly and/or stability of the 40S ribosomal subunit. Required for the processing of the 20S rRNA-precursor to mature 18S rRNA in a late step of the maturation of 40S ribosomal subunits.</text>
</comment>
<dbReference type="VEuPathDB" id="CryptoDB:Cvel_10808"/>
<dbReference type="Pfam" id="PF00318">
    <property type="entry name" value="Ribosomal_S2"/>
    <property type="match status" value="2"/>
</dbReference>
<dbReference type="FunFam" id="3.40.50.10490:FF:000012">
    <property type="entry name" value="40S ribosomal protein SA"/>
    <property type="match status" value="1"/>
</dbReference>
<dbReference type="GO" id="GO:0006412">
    <property type="term" value="P:translation"/>
    <property type="evidence" value="ECO:0007669"/>
    <property type="project" value="UniProtKB-UniRule"/>
</dbReference>
<dbReference type="HAMAP" id="MF_03015">
    <property type="entry name" value="Ribosomal_S2_euk"/>
    <property type="match status" value="1"/>
</dbReference>
<evidence type="ECO:0000256" key="6">
    <source>
        <dbReference type="HAMAP-Rule" id="MF_03015"/>
    </source>
</evidence>
<feature type="compositionally biased region" description="Gly residues" evidence="8">
    <location>
        <begin position="251"/>
        <end position="276"/>
    </location>
</feature>
<keyword evidence="5 6" id="KW-0687">Ribonucleoprotein</keyword>
<dbReference type="Gene3D" id="3.40.50.10490">
    <property type="entry name" value="Glucose-6-phosphate isomerase like protein, domain 1"/>
    <property type="match status" value="1"/>
</dbReference>
<dbReference type="GO" id="GO:0000028">
    <property type="term" value="P:ribosomal small subunit assembly"/>
    <property type="evidence" value="ECO:0007669"/>
    <property type="project" value="UniProtKB-UniRule"/>
</dbReference>
<dbReference type="PROSITE" id="PS00962">
    <property type="entry name" value="RIBOSOMAL_S2_1"/>
    <property type="match status" value="1"/>
</dbReference>
<reference evidence="9" key="1">
    <citation type="submission" date="2014-11" db="EMBL/GenBank/DDBJ databases">
        <authorList>
            <person name="Otto D Thomas"/>
            <person name="Naeem Raeece"/>
        </authorList>
    </citation>
    <scope>NUCLEOTIDE SEQUENCE</scope>
</reference>
<evidence type="ECO:0000256" key="1">
    <source>
        <dbReference type="ARBA" id="ARBA00004496"/>
    </source>
</evidence>
<protein>
    <recommendedName>
        <fullName evidence="6">Small ribosomal subunit protein uS2</fullName>
    </recommendedName>
</protein>
<dbReference type="PROSITE" id="PS00963">
    <property type="entry name" value="RIBOSOMAL_S2_2"/>
    <property type="match status" value="1"/>
</dbReference>
<evidence type="ECO:0000256" key="4">
    <source>
        <dbReference type="ARBA" id="ARBA00022980"/>
    </source>
</evidence>
<proteinExistence type="inferred from homology"/>
<dbReference type="AlphaFoldDB" id="A0A0G4I478"/>
<dbReference type="InterPro" id="IPR001865">
    <property type="entry name" value="Ribosomal_uS2"/>
</dbReference>
<dbReference type="PRINTS" id="PR00395">
    <property type="entry name" value="RIBOSOMALS2"/>
</dbReference>
<dbReference type="GO" id="GO:0022627">
    <property type="term" value="C:cytosolic small ribosomal subunit"/>
    <property type="evidence" value="ECO:0007669"/>
    <property type="project" value="UniProtKB-UniRule"/>
</dbReference>
<evidence type="ECO:0000256" key="7">
    <source>
        <dbReference type="RuleBase" id="RU003631"/>
    </source>
</evidence>
<keyword evidence="4 6" id="KW-0689">Ribosomal protein</keyword>
<organism evidence="9">
    <name type="scientific">Chromera velia CCMP2878</name>
    <dbReference type="NCBI Taxonomy" id="1169474"/>
    <lineage>
        <taxon>Eukaryota</taxon>
        <taxon>Sar</taxon>
        <taxon>Alveolata</taxon>
        <taxon>Colpodellida</taxon>
        <taxon>Chromeraceae</taxon>
        <taxon>Chromera</taxon>
    </lineage>
</organism>
<dbReference type="InterPro" id="IPR018130">
    <property type="entry name" value="Ribosomal_uS2_CS"/>
</dbReference>